<evidence type="ECO:0000313" key="2">
    <source>
        <dbReference type="EMBL" id="BCQ36785.1"/>
    </source>
</evidence>
<dbReference type="PANTHER" id="PTHR38602:SF1">
    <property type="entry name" value="INNER MEMBRANE PROTEIN"/>
    <property type="match status" value="1"/>
</dbReference>
<keyword evidence="3" id="KW-1185">Reference proteome</keyword>
<dbReference type="EMBL" id="AP024329">
    <property type="protein sequence ID" value="BCQ36785.1"/>
    <property type="molecule type" value="Genomic_DNA"/>
</dbReference>
<dbReference type="PANTHER" id="PTHR38602">
    <property type="entry name" value="INNER MEMBRANE PROTEIN-RELATED"/>
    <property type="match status" value="1"/>
</dbReference>
<sequence length="66" mass="7226">MNATVWMALGLVLVFEGLGPMLYPRLWRRMIITMARMPDGLLRRVGGGLVVAGAVIYYMVSRGNGG</sequence>
<evidence type="ECO:0000313" key="3">
    <source>
        <dbReference type="Proteomes" id="UP000677515"/>
    </source>
</evidence>
<dbReference type="InterPro" id="IPR019201">
    <property type="entry name" value="DUF2065"/>
</dbReference>
<reference evidence="2 3" key="1">
    <citation type="submission" date="2021-01" db="EMBL/GenBank/DDBJ databases">
        <title>Complete genome sequence of Erwinia rhapontici MAFF 311153.</title>
        <authorList>
            <person name="Morohoshi T."/>
            <person name="Someya N."/>
        </authorList>
    </citation>
    <scope>NUCLEOTIDE SEQUENCE [LARGE SCALE GENOMIC DNA]</scope>
    <source>
        <strain evidence="2 3">MAFF 311153</strain>
    </source>
</reference>
<proteinExistence type="predicted"/>
<name>A0ABM7N5Z1_ERWRD</name>
<feature type="transmembrane region" description="Helical" evidence="1">
    <location>
        <begin position="6"/>
        <end position="23"/>
    </location>
</feature>
<organism evidence="2 3">
    <name type="scientific">Erwinia rhapontici</name>
    <name type="common">Pectobacterium rhapontici</name>
    <dbReference type="NCBI Taxonomy" id="55212"/>
    <lineage>
        <taxon>Bacteria</taxon>
        <taxon>Pseudomonadati</taxon>
        <taxon>Pseudomonadota</taxon>
        <taxon>Gammaproteobacteria</taxon>
        <taxon>Enterobacterales</taxon>
        <taxon>Erwiniaceae</taxon>
        <taxon>Erwinia</taxon>
    </lineage>
</organism>
<keyword evidence="1" id="KW-0812">Transmembrane</keyword>
<dbReference type="Proteomes" id="UP000677515">
    <property type="component" value="Chromosome"/>
</dbReference>
<feature type="transmembrane region" description="Helical" evidence="1">
    <location>
        <begin position="44"/>
        <end position="60"/>
    </location>
</feature>
<evidence type="ECO:0000256" key="1">
    <source>
        <dbReference type="SAM" id="Phobius"/>
    </source>
</evidence>
<dbReference type="RefSeq" id="WP_133842554.1">
    <property type="nucleotide sequence ID" value="NZ_AP024329.1"/>
</dbReference>
<keyword evidence="1" id="KW-1133">Transmembrane helix</keyword>
<accession>A0ABM7N5Z1</accession>
<keyword evidence="1" id="KW-0472">Membrane</keyword>
<protein>
    <submittedName>
        <fullName evidence="2">Membrane protein</fullName>
    </submittedName>
</protein>
<dbReference type="GeneID" id="99868437"/>
<dbReference type="Pfam" id="PF09838">
    <property type="entry name" value="DUF2065"/>
    <property type="match status" value="1"/>
</dbReference>
<gene>
    <name evidence="2" type="ORF">ERHA53_41280</name>
</gene>